<keyword evidence="4" id="KW-0926">Vacuole</keyword>
<dbReference type="GO" id="GO:0005384">
    <property type="term" value="F:manganese ion transmembrane transporter activity"/>
    <property type="evidence" value="ECO:0007669"/>
    <property type="project" value="InterPro"/>
</dbReference>
<keyword evidence="6 9" id="KW-1133">Transmembrane helix</keyword>
<comment type="caution">
    <text evidence="10">The sequence shown here is derived from an EMBL/GenBank/DDBJ whole genome shotgun (WGS) entry which is preliminary data.</text>
</comment>
<dbReference type="InterPro" id="IPR008217">
    <property type="entry name" value="Ccc1_fam"/>
</dbReference>
<dbReference type="Pfam" id="PF01988">
    <property type="entry name" value="VIT1"/>
    <property type="match status" value="1"/>
</dbReference>
<evidence type="ECO:0000313" key="10">
    <source>
        <dbReference type="EMBL" id="KAK9291622.1"/>
    </source>
</evidence>
<evidence type="ECO:0000313" key="11">
    <source>
        <dbReference type="Proteomes" id="UP001415857"/>
    </source>
</evidence>
<evidence type="ECO:0000256" key="1">
    <source>
        <dbReference type="ARBA" id="ARBA00004128"/>
    </source>
</evidence>
<evidence type="ECO:0000256" key="6">
    <source>
        <dbReference type="ARBA" id="ARBA00022989"/>
    </source>
</evidence>
<protein>
    <recommendedName>
        <fullName evidence="12">Membrane protein of ER body-like protein</fullName>
    </recommendedName>
</protein>
<dbReference type="EMBL" id="JBBPBK010000001">
    <property type="protein sequence ID" value="KAK9291622.1"/>
    <property type="molecule type" value="Genomic_DNA"/>
</dbReference>
<dbReference type="GO" id="GO:0006826">
    <property type="term" value="P:iron ion transport"/>
    <property type="evidence" value="ECO:0007669"/>
    <property type="project" value="UniProtKB-KW"/>
</dbReference>
<gene>
    <name evidence="10" type="ORF">L1049_019571</name>
</gene>
<keyword evidence="11" id="KW-1185">Reference proteome</keyword>
<comment type="similarity">
    <text evidence="2">Belongs to the CCC1 family.</text>
</comment>
<feature type="transmembrane region" description="Helical" evidence="9">
    <location>
        <begin position="870"/>
        <end position="891"/>
    </location>
</feature>
<feature type="transmembrane region" description="Helical" evidence="9">
    <location>
        <begin position="834"/>
        <end position="858"/>
    </location>
</feature>
<keyword evidence="7 9" id="KW-0472">Membrane</keyword>
<sequence length="956" mass="104554">MEPDEQWEEDEVSLQGRRLRNRNNIATITSITTTSIAIITSNDSVPLKPARGTGSLNEVAAVDEELNDNSNKTTVVGVAGNGEGRLEKSVYFYKDEDSESANGFSGMLYTSTGCSNFEENPGDQDLDVAEKNFDIQKSLSAVIKLQYEENPKDERSYGLRLLPSEKSCEEENTSFRPCNSGSIEKADVILIKERDQEVSELDVERVLGKQDTHDLYCPNCNSCITRRVILRKRKRKIGNIQPKAKRDKFETRVDSELDPDHAYTANGKGHDTVDFCLDHNTTPAVSDYNREGEPDIFRCLSCFSFFIPTGNGSKLFRIFGDRNENEGMQNPRQVSTTNTNWLFSIFASEKGKMTFEQGGAAQDHSEVDIIKQSHSSCFLDNMLPWNESDHPVTPLPGVTLVNTREPAKDAILKTQKHGMDFLVSSTAGSLMLEESQIDRKYSMEIGNETLPDQSGHGLSMQGPSSLIQSICVEELVYDSTTQPKGDGKKIVASTRGPMLVEKVMTDLGERSGDAVEKNNIGGAAQDDSEVDAILYQINEGDTVEHLNSSCLSDHMLSHLESDYPVTQLAGKTLVNTKEPVEDSTLKPQQGGLKILMPPTAVSLMLKKSKIDLNQRSDVEIRNDTLPDQNGHALSIQGPSLPVQSFCAGGLVNEVTTQTWEAGEDILVSSTKGSILLEKVMNNVGEKSDDAVQKNNAGDDVILTVEARAVQAASQMEQSIIVSGETGILPLTQIIEGEQKGAEARDVQGWDILKSIVYGGLIESITSPGVVSSAAGADAATLNVLALALANVIGGVFIIGHDLKELKNDHSGRASNQSNQQVDRYQELLGWRENFILHATVAVLSFLLFGLVPPVIYAFSFRRSDSREFKLAAVMAASLLCIILLALGKGHIQRPPKSYIKNVLYYVSIGLMAAGVSYIVGSLIKELLEKFGWFESGSDVAMPFPESGPVKPAWASY</sequence>
<keyword evidence="3" id="KW-0813">Transport</keyword>
<dbReference type="InterPro" id="IPR052843">
    <property type="entry name" value="ER_body_metal_sequester"/>
</dbReference>
<reference evidence="10 11" key="1">
    <citation type="journal article" date="2024" name="Plant J.">
        <title>Genome sequences and population genomics reveal climatic adaptation and genomic divergence between two closely related sweetgum species.</title>
        <authorList>
            <person name="Xu W.Q."/>
            <person name="Ren C.Q."/>
            <person name="Zhang X.Y."/>
            <person name="Comes H.P."/>
            <person name="Liu X.H."/>
            <person name="Li Y.G."/>
            <person name="Kettle C.J."/>
            <person name="Jalonen R."/>
            <person name="Gaisberger H."/>
            <person name="Ma Y.Z."/>
            <person name="Qiu Y.X."/>
        </authorList>
    </citation>
    <scope>NUCLEOTIDE SEQUENCE [LARGE SCALE GENOMIC DNA]</scope>
    <source>
        <strain evidence="10">Hangzhou</strain>
    </source>
</reference>
<keyword evidence="3" id="KW-0408">Iron</keyword>
<keyword evidence="3" id="KW-0410">Iron transport</keyword>
<keyword evidence="3" id="KW-0406">Ion transport</keyword>
<dbReference type="PANTHER" id="PTHR38937">
    <property type="entry name" value="MEMBRANE PROTEIN OF ER BODY-LIKE PROTEIN"/>
    <property type="match status" value="1"/>
</dbReference>
<dbReference type="AlphaFoldDB" id="A0AAP0X6L7"/>
<evidence type="ECO:0000256" key="7">
    <source>
        <dbReference type="ARBA" id="ARBA00023136"/>
    </source>
</evidence>
<comment type="subcellular location">
    <subcellularLocation>
        <location evidence="1">Vacuole membrane</location>
        <topology evidence="1">Multi-pass membrane protein</topology>
    </subcellularLocation>
</comment>
<dbReference type="PANTHER" id="PTHR38937:SF2">
    <property type="entry name" value="MEMBRANE PROTEIN OF ER BODY-LIKE PROTEIN ISOFORM X1"/>
    <property type="match status" value="1"/>
</dbReference>
<dbReference type="GO" id="GO:0005774">
    <property type="term" value="C:vacuolar membrane"/>
    <property type="evidence" value="ECO:0007669"/>
    <property type="project" value="UniProtKB-SubCell"/>
</dbReference>
<evidence type="ECO:0008006" key="12">
    <source>
        <dbReference type="Google" id="ProtNLM"/>
    </source>
</evidence>
<proteinExistence type="inferred from homology"/>
<evidence type="ECO:0000256" key="5">
    <source>
        <dbReference type="ARBA" id="ARBA00022692"/>
    </source>
</evidence>
<evidence type="ECO:0000256" key="9">
    <source>
        <dbReference type="SAM" id="Phobius"/>
    </source>
</evidence>
<evidence type="ECO:0000256" key="8">
    <source>
        <dbReference type="ARBA" id="ARBA00044464"/>
    </source>
</evidence>
<organism evidence="10 11">
    <name type="scientific">Liquidambar formosana</name>
    <name type="common">Formosan gum</name>
    <dbReference type="NCBI Taxonomy" id="63359"/>
    <lineage>
        <taxon>Eukaryota</taxon>
        <taxon>Viridiplantae</taxon>
        <taxon>Streptophyta</taxon>
        <taxon>Embryophyta</taxon>
        <taxon>Tracheophyta</taxon>
        <taxon>Spermatophyta</taxon>
        <taxon>Magnoliopsida</taxon>
        <taxon>eudicotyledons</taxon>
        <taxon>Gunneridae</taxon>
        <taxon>Pentapetalae</taxon>
        <taxon>Saxifragales</taxon>
        <taxon>Altingiaceae</taxon>
        <taxon>Liquidambar</taxon>
    </lineage>
</organism>
<keyword evidence="5 9" id="KW-0812">Transmembrane</keyword>
<evidence type="ECO:0000256" key="2">
    <source>
        <dbReference type="ARBA" id="ARBA00007049"/>
    </source>
</evidence>
<evidence type="ECO:0000256" key="4">
    <source>
        <dbReference type="ARBA" id="ARBA00022554"/>
    </source>
</evidence>
<accession>A0AAP0X6L7</accession>
<dbReference type="Proteomes" id="UP001415857">
    <property type="component" value="Unassembled WGS sequence"/>
</dbReference>
<feature type="transmembrane region" description="Helical" evidence="9">
    <location>
        <begin position="903"/>
        <end position="923"/>
    </location>
</feature>
<name>A0AAP0X6L7_LIQFO</name>
<dbReference type="GO" id="GO:0030026">
    <property type="term" value="P:intracellular manganese ion homeostasis"/>
    <property type="evidence" value="ECO:0007669"/>
    <property type="project" value="InterPro"/>
</dbReference>
<evidence type="ECO:0000256" key="3">
    <source>
        <dbReference type="ARBA" id="ARBA00022496"/>
    </source>
</evidence>
<comment type="catalytic activity">
    <reaction evidence="8">
        <text>Fe(2+)(in) = Fe(2+)(out)</text>
        <dbReference type="Rhea" id="RHEA:28486"/>
        <dbReference type="ChEBI" id="CHEBI:29033"/>
    </reaction>
    <physiologicalReaction direction="left-to-right" evidence="8">
        <dbReference type="Rhea" id="RHEA:28487"/>
    </physiologicalReaction>
</comment>